<dbReference type="GO" id="GO:0005737">
    <property type="term" value="C:cytoplasm"/>
    <property type="evidence" value="ECO:0007669"/>
    <property type="project" value="TreeGrafter"/>
</dbReference>
<dbReference type="InterPro" id="IPR008271">
    <property type="entry name" value="Ser/Thr_kinase_AS"/>
</dbReference>
<organism evidence="10 11">
    <name type="scientific">Paramecium primaurelia</name>
    <dbReference type="NCBI Taxonomy" id="5886"/>
    <lineage>
        <taxon>Eukaryota</taxon>
        <taxon>Sar</taxon>
        <taxon>Alveolata</taxon>
        <taxon>Ciliophora</taxon>
        <taxon>Intramacronucleata</taxon>
        <taxon>Oligohymenophorea</taxon>
        <taxon>Peniculida</taxon>
        <taxon>Parameciidae</taxon>
        <taxon>Paramecium</taxon>
    </lineage>
</organism>
<dbReference type="Pfam" id="PF00069">
    <property type="entry name" value="Pkinase"/>
    <property type="match status" value="1"/>
</dbReference>
<dbReference type="GO" id="GO:0005524">
    <property type="term" value="F:ATP binding"/>
    <property type="evidence" value="ECO:0007669"/>
    <property type="project" value="UniProtKB-KW"/>
</dbReference>
<comment type="catalytic activity">
    <reaction evidence="8">
        <text>L-seryl-[protein] + ATP = O-phospho-L-seryl-[protein] + ADP + H(+)</text>
        <dbReference type="Rhea" id="RHEA:17989"/>
        <dbReference type="Rhea" id="RHEA-COMP:9863"/>
        <dbReference type="Rhea" id="RHEA-COMP:11604"/>
        <dbReference type="ChEBI" id="CHEBI:15378"/>
        <dbReference type="ChEBI" id="CHEBI:29999"/>
        <dbReference type="ChEBI" id="CHEBI:30616"/>
        <dbReference type="ChEBI" id="CHEBI:83421"/>
        <dbReference type="ChEBI" id="CHEBI:456216"/>
        <dbReference type="EC" id="2.7.11.1"/>
    </reaction>
</comment>
<evidence type="ECO:0000313" key="11">
    <source>
        <dbReference type="Proteomes" id="UP000688137"/>
    </source>
</evidence>
<dbReference type="PROSITE" id="PS00108">
    <property type="entry name" value="PROTEIN_KINASE_ST"/>
    <property type="match status" value="1"/>
</dbReference>
<evidence type="ECO:0000256" key="5">
    <source>
        <dbReference type="ARBA" id="ARBA00022777"/>
    </source>
</evidence>
<keyword evidence="3" id="KW-0808">Transferase</keyword>
<dbReference type="OMA" id="ICNANKK"/>
<comment type="catalytic activity">
    <reaction evidence="7">
        <text>L-threonyl-[protein] + ATP = O-phospho-L-threonyl-[protein] + ADP + H(+)</text>
        <dbReference type="Rhea" id="RHEA:46608"/>
        <dbReference type="Rhea" id="RHEA-COMP:11060"/>
        <dbReference type="Rhea" id="RHEA-COMP:11605"/>
        <dbReference type="ChEBI" id="CHEBI:15378"/>
        <dbReference type="ChEBI" id="CHEBI:30013"/>
        <dbReference type="ChEBI" id="CHEBI:30616"/>
        <dbReference type="ChEBI" id="CHEBI:61977"/>
        <dbReference type="ChEBI" id="CHEBI:456216"/>
        <dbReference type="EC" id="2.7.11.1"/>
    </reaction>
</comment>
<dbReference type="GO" id="GO:0004674">
    <property type="term" value="F:protein serine/threonine kinase activity"/>
    <property type="evidence" value="ECO:0007669"/>
    <property type="project" value="UniProtKB-KW"/>
</dbReference>
<keyword evidence="5" id="KW-0418">Kinase</keyword>
<dbReference type="AlphaFoldDB" id="A0A8S1LE38"/>
<dbReference type="PANTHER" id="PTHR22967">
    <property type="entry name" value="SERINE/THREONINE PROTEIN KINASE"/>
    <property type="match status" value="1"/>
</dbReference>
<evidence type="ECO:0000256" key="2">
    <source>
        <dbReference type="ARBA" id="ARBA00022527"/>
    </source>
</evidence>
<evidence type="ECO:0000256" key="4">
    <source>
        <dbReference type="ARBA" id="ARBA00022741"/>
    </source>
</evidence>
<evidence type="ECO:0000256" key="3">
    <source>
        <dbReference type="ARBA" id="ARBA00022679"/>
    </source>
</evidence>
<comment type="caution">
    <text evidence="10">The sequence shown here is derived from an EMBL/GenBank/DDBJ whole genome shotgun (WGS) entry which is preliminary data.</text>
</comment>
<reference evidence="10" key="1">
    <citation type="submission" date="2021-01" db="EMBL/GenBank/DDBJ databases">
        <authorList>
            <consortium name="Genoscope - CEA"/>
            <person name="William W."/>
        </authorList>
    </citation>
    <scope>NUCLEOTIDE SEQUENCE</scope>
</reference>
<evidence type="ECO:0000256" key="6">
    <source>
        <dbReference type="ARBA" id="ARBA00022840"/>
    </source>
</evidence>
<dbReference type="InterPro" id="IPR000719">
    <property type="entry name" value="Prot_kinase_dom"/>
</dbReference>
<name>A0A8S1LE38_PARPR</name>
<gene>
    <name evidence="10" type="ORF">PPRIM_AZ9-3.1.T0380140</name>
</gene>
<dbReference type="EMBL" id="CAJJDM010000037">
    <property type="protein sequence ID" value="CAD8065847.1"/>
    <property type="molecule type" value="Genomic_DNA"/>
</dbReference>
<keyword evidence="2" id="KW-0723">Serine/threonine-protein kinase</keyword>
<evidence type="ECO:0000313" key="10">
    <source>
        <dbReference type="EMBL" id="CAD8065847.1"/>
    </source>
</evidence>
<evidence type="ECO:0000256" key="8">
    <source>
        <dbReference type="ARBA" id="ARBA00048679"/>
    </source>
</evidence>
<keyword evidence="6" id="KW-0067">ATP-binding</keyword>
<dbReference type="PANTHER" id="PTHR22967:SF57">
    <property type="entry name" value="AUXILIN, ISOFORM A-RELATED"/>
    <property type="match status" value="1"/>
</dbReference>
<evidence type="ECO:0000256" key="7">
    <source>
        <dbReference type="ARBA" id="ARBA00047899"/>
    </source>
</evidence>
<evidence type="ECO:0000256" key="1">
    <source>
        <dbReference type="ARBA" id="ARBA00012513"/>
    </source>
</evidence>
<feature type="domain" description="Protein kinase" evidence="9">
    <location>
        <begin position="10"/>
        <end position="272"/>
    </location>
</feature>
<protein>
    <recommendedName>
        <fullName evidence="1">non-specific serine/threonine protein kinase</fullName>
        <ecNumber evidence="1">2.7.11.1</ecNumber>
    </recommendedName>
</protein>
<dbReference type="SMART" id="SM00220">
    <property type="entry name" value="S_TKc"/>
    <property type="match status" value="1"/>
</dbReference>
<accession>A0A8S1LE38</accession>
<dbReference type="EC" id="2.7.11.1" evidence="1"/>
<proteinExistence type="predicted"/>
<keyword evidence="11" id="KW-1185">Reference proteome</keyword>
<keyword evidence="4" id="KW-0547">Nucleotide-binding</keyword>
<dbReference type="Proteomes" id="UP000688137">
    <property type="component" value="Unassembled WGS sequence"/>
</dbReference>
<dbReference type="PROSITE" id="PS50011">
    <property type="entry name" value="PROTEIN_KINASE_DOM"/>
    <property type="match status" value="1"/>
</dbReference>
<sequence>MKIQLDKDTYILQKKIGEGNFATVYATQHQNLVAKVCYKSNPKAFRAFQIEMDILNKIQGEGIVKLEKSGITQLQGQTSGILILENCSKGSLIDLMTTYINRRPPEQLVLMVARDIIKGLIQIHQLGYIHRDVKMENVLLNSLGYFKLCDFGSVTKTKYYKIDNTNRDTIKDEIEENTTPFYRAPEYIDFYANYPITESADIFALGVLLFMFCFQKPPFESGLAAVNNHYFIPDSHEYSPKLIQLIQSLFVVNPKNRPTAQDLIQKIQHNWQLPQRFIETTNQPIPVPNLKQYFSSVDNVYIEKKAAPLGFFDQVKRYLFTLSRKTEAWVIQSTSNDDDPPRLEDIRSLVIKAWLKREKIPKFYLAIQQKLLLPQPENQRVMMKLGILLHQYIKKGPPDVLQEQKQKNQPNIWSIIKILTDLYKQRIKINPQNEVKVIANYFTIINKKLIICNANKKLFEGSYSLSPLFLSLEKENFGNHLNLNQQMIYQYIGQIVCNIYQKYFNQLLYGEFRHQLQCKWLMKYIHYYPLIIQIHQNQQNGSQVLIKDIKKTIQKRKSYLRNVQLCLNLQKLRDSCLIYSLKLLIIFNQSSILKEKQKLNLVPKDLYMELKCLQVIKQLFKNYNKYFYLCQILISNKIKFSQI</sequence>
<evidence type="ECO:0000259" key="9">
    <source>
        <dbReference type="PROSITE" id="PS50011"/>
    </source>
</evidence>